<feature type="non-terminal residue" evidence="1">
    <location>
        <position position="1"/>
    </location>
</feature>
<proteinExistence type="predicted"/>
<dbReference type="eggNOG" id="ENOG502RZN1">
    <property type="taxonomic scope" value="Eukaryota"/>
</dbReference>
<evidence type="ECO:0008006" key="3">
    <source>
        <dbReference type="Google" id="ProtNLM"/>
    </source>
</evidence>
<dbReference type="OMA" id="MYAILTE"/>
<organism evidence="1 2">
    <name type="scientific">Gloeophyllum trabeum (strain ATCC 11539 / FP-39264 / Madison 617)</name>
    <name type="common">Brown rot fungus</name>
    <dbReference type="NCBI Taxonomy" id="670483"/>
    <lineage>
        <taxon>Eukaryota</taxon>
        <taxon>Fungi</taxon>
        <taxon>Dikarya</taxon>
        <taxon>Basidiomycota</taxon>
        <taxon>Agaricomycotina</taxon>
        <taxon>Agaricomycetes</taxon>
        <taxon>Gloeophyllales</taxon>
        <taxon>Gloeophyllaceae</taxon>
        <taxon>Gloeophyllum</taxon>
    </lineage>
</organism>
<dbReference type="RefSeq" id="XP_007867709.1">
    <property type="nucleotide sequence ID" value="XM_007869518.1"/>
</dbReference>
<dbReference type="GeneID" id="19306305"/>
<dbReference type="HOGENOM" id="CLU_044890_2_0_1"/>
<name>S7RLG8_GLOTA</name>
<evidence type="ECO:0000313" key="1">
    <source>
        <dbReference type="EMBL" id="EPQ53499.1"/>
    </source>
</evidence>
<sequence length="96" mass="10475">LEAANGKEIEMINVEQEPGIEVMAFSLKELVETYGAQTAELAMDSTWKTNVASYELYALVGEANCQALPMGFVLTAITDGSATKGTKKWMLTQILR</sequence>
<dbReference type="OrthoDB" id="2437251at2759"/>
<dbReference type="AlphaFoldDB" id="S7RLG8"/>
<dbReference type="KEGG" id="gtr:GLOTRDRAFT_44802"/>
<evidence type="ECO:0000313" key="2">
    <source>
        <dbReference type="Proteomes" id="UP000030669"/>
    </source>
</evidence>
<reference evidence="1 2" key="1">
    <citation type="journal article" date="2012" name="Science">
        <title>The Paleozoic origin of enzymatic lignin decomposition reconstructed from 31 fungal genomes.</title>
        <authorList>
            <person name="Floudas D."/>
            <person name="Binder M."/>
            <person name="Riley R."/>
            <person name="Barry K."/>
            <person name="Blanchette R.A."/>
            <person name="Henrissat B."/>
            <person name="Martinez A.T."/>
            <person name="Otillar R."/>
            <person name="Spatafora J.W."/>
            <person name="Yadav J.S."/>
            <person name="Aerts A."/>
            <person name="Benoit I."/>
            <person name="Boyd A."/>
            <person name="Carlson A."/>
            <person name="Copeland A."/>
            <person name="Coutinho P.M."/>
            <person name="de Vries R.P."/>
            <person name="Ferreira P."/>
            <person name="Findley K."/>
            <person name="Foster B."/>
            <person name="Gaskell J."/>
            <person name="Glotzer D."/>
            <person name="Gorecki P."/>
            <person name="Heitman J."/>
            <person name="Hesse C."/>
            <person name="Hori C."/>
            <person name="Igarashi K."/>
            <person name="Jurgens J.A."/>
            <person name="Kallen N."/>
            <person name="Kersten P."/>
            <person name="Kohler A."/>
            <person name="Kuees U."/>
            <person name="Kumar T.K.A."/>
            <person name="Kuo A."/>
            <person name="LaButti K."/>
            <person name="Larrondo L.F."/>
            <person name="Lindquist E."/>
            <person name="Ling A."/>
            <person name="Lombard V."/>
            <person name="Lucas S."/>
            <person name="Lundell T."/>
            <person name="Martin R."/>
            <person name="McLaughlin D.J."/>
            <person name="Morgenstern I."/>
            <person name="Morin E."/>
            <person name="Murat C."/>
            <person name="Nagy L.G."/>
            <person name="Nolan M."/>
            <person name="Ohm R.A."/>
            <person name="Patyshakuliyeva A."/>
            <person name="Rokas A."/>
            <person name="Ruiz-Duenas F.J."/>
            <person name="Sabat G."/>
            <person name="Salamov A."/>
            <person name="Samejima M."/>
            <person name="Schmutz J."/>
            <person name="Slot J.C."/>
            <person name="St John F."/>
            <person name="Stenlid J."/>
            <person name="Sun H."/>
            <person name="Sun S."/>
            <person name="Syed K."/>
            <person name="Tsang A."/>
            <person name="Wiebenga A."/>
            <person name="Young D."/>
            <person name="Pisabarro A."/>
            <person name="Eastwood D.C."/>
            <person name="Martin F."/>
            <person name="Cullen D."/>
            <person name="Grigoriev I.V."/>
            <person name="Hibbett D.S."/>
        </authorList>
    </citation>
    <scope>NUCLEOTIDE SEQUENCE [LARGE SCALE GENOMIC DNA]</scope>
    <source>
        <strain evidence="1 2">ATCC 11539</strain>
    </source>
</reference>
<dbReference type="EMBL" id="KB469305">
    <property type="protein sequence ID" value="EPQ53499.1"/>
    <property type="molecule type" value="Genomic_DNA"/>
</dbReference>
<dbReference type="Proteomes" id="UP000030669">
    <property type="component" value="Unassembled WGS sequence"/>
</dbReference>
<keyword evidence="2" id="KW-1185">Reference proteome</keyword>
<protein>
    <recommendedName>
        <fullName evidence="3">MULE transposase domain-containing protein</fullName>
    </recommendedName>
</protein>
<accession>S7RLG8</accession>
<gene>
    <name evidence="1" type="ORF">GLOTRDRAFT_44802</name>
</gene>